<keyword evidence="2" id="KW-1185">Reference proteome</keyword>
<sequence length="40" mass="4558">MGLLYIQITTSSRSFTNGLLEIEPPFENSIQSVLFELNVR</sequence>
<accession>C5BNY3</accession>
<protein>
    <submittedName>
        <fullName evidence="1">Uncharacterized protein</fullName>
    </submittedName>
</protein>
<reference evidence="1 2" key="1">
    <citation type="journal article" date="2009" name="PLoS ONE">
        <title>The complete genome of Teredinibacter turnerae T7901: an intracellular endosymbiont of marine wood-boring bivalves (shipworms).</title>
        <authorList>
            <person name="Yang J.C."/>
            <person name="Madupu R."/>
            <person name="Durkin A.S."/>
            <person name="Ekborg N.A."/>
            <person name="Pedamallu C.S."/>
            <person name="Hostetler J.B."/>
            <person name="Radune D."/>
            <person name="Toms B.S."/>
            <person name="Henrissat B."/>
            <person name="Coutinho P.M."/>
            <person name="Schwarz S."/>
            <person name="Field L."/>
            <person name="Trindade-Silva A.E."/>
            <person name="Soares C.A.G."/>
            <person name="Elshahawi S."/>
            <person name="Hanora A."/>
            <person name="Schmidt E.W."/>
            <person name="Haygood M.G."/>
            <person name="Posfai J."/>
            <person name="Benner J."/>
            <person name="Madinger C."/>
            <person name="Nove J."/>
            <person name="Anton B."/>
            <person name="Chaudhary K."/>
            <person name="Foster J."/>
            <person name="Holman A."/>
            <person name="Kumar S."/>
            <person name="Lessard P.A."/>
            <person name="Luyten Y.A."/>
            <person name="Slatko B."/>
            <person name="Wood N."/>
            <person name="Wu B."/>
            <person name="Teplitski M."/>
            <person name="Mougous J.D."/>
            <person name="Ward N."/>
            <person name="Eisen J.A."/>
            <person name="Badger J.H."/>
            <person name="Distel D.L."/>
        </authorList>
    </citation>
    <scope>NUCLEOTIDE SEQUENCE [LARGE SCALE GENOMIC DNA]</scope>
    <source>
        <strain evidence="2">ATCC 39867 / T7901</strain>
    </source>
</reference>
<dbReference type="HOGENOM" id="CLU_3297786_0_0_6"/>
<dbReference type="AlphaFoldDB" id="C5BNY3"/>
<dbReference type="KEGG" id="ttu:TERTU_0720"/>
<organism evidence="1 2">
    <name type="scientific">Teredinibacter turnerae (strain ATCC 39867 / T7901)</name>
    <dbReference type="NCBI Taxonomy" id="377629"/>
    <lineage>
        <taxon>Bacteria</taxon>
        <taxon>Pseudomonadati</taxon>
        <taxon>Pseudomonadota</taxon>
        <taxon>Gammaproteobacteria</taxon>
        <taxon>Cellvibrionales</taxon>
        <taxon>Cellvibrionaceae</taxon>
        <taxon>Teredinibacter</taxon>
    </lineage>
</organism>
<name>C5BNY3_TERTT</name>
<evidence type="ECO:0000313" key="1">
    <source>
        <dbReference type="EMBL" id="ACR14337.1"/>
    </source>
</evidence>
<gene>
    <name evidence="1" type="ordered locus">TERTU_0720</name>
</gene>
<dbReference type="Proteomes" id="UP000009080">
    <property type="component" value="Chromosome"/>
</dbReference>
<proteinExistence type="predicted"/>
<evidence type="ECO:0000313" key="2">
    <source>
        <dbReference type="Proteomes" id="UP000009080"/>
    </source>
</evidence>
<dbReference type="EMBL" id="CP001614">
    <property type="protein sequence ID" value="ACR14337.1"/>
    <property type="molecule type" value="Genomic_DNA"/>
</dbReference>